<dbReference type="OrthoDB" id="6867337at2"/>
<organism evidence="1 2">
    <name type="scientific">Pseudomonas fluorescens</name>
    <dbReference type="NCBI Taxonomy" id="294"/>
    <lineage>
        <taxon>Bacteria</taxon>
        <taxon>Pseudomonadati</taxon>
        <taxon>Pseudomonadota</taxon>
        <taxon>Gammaproteobacteria</taxon>
        <taxon>Pseudomonadales</taxon>
        <taxon>Pseudomonadaceae</taxon>
        <taxon>Pseudomonas</taxon>
    </lineage>
</organism>
<dbReference type="AlphaFoldDB" id="A0A1T2XUY2"/>
<dbReference type="InterPro" id="IPR038712">
    <property type="entry name" value="PixA-like_sf"/>
</dbReference>
<dbReference type="EMBL" id="MSDF01000062">
    <property type="protein sequence ID" value="OPA83642.1"/>
    <property type="molecule type" value="Genomic_DNA"/>
</dbReference>
<dbReference type="Gene3D" id="2.60.40.3910">
    <property type="entry name" value="Inclusion body protein"/>
    <property type="match status" value="1"/>
</dbReference>
<protein>
    <recommendedName>
        <fullName evidence="3">Inclusion body protein</fullName>
    </recommendedName>
</protein>
<reference evidence="1 2" key="1">
    <citation type="submission" date="2016-12" db="EMBL/GenBank/DDBJ databases">
        <title>Draft genome sequences of seven strains of Pseudomonas fluorescens that produce 4-formylaminooxyvinylglycine.</title>
        <authorList>
            <person name="Okrent R.A."/>
            <person name="Manning V.A."/>
            <person name="Trippe K.M."/>
        </authorList>
    </citation>
    <scope>NUCLEOTIDE SEQUENCE [LARGE SCALE GENOMIC DNA]</scope>
    <source>
        <strain evidence="1 2">P5A</strain>
    </source>
</reference>
<dbReference type="Pfam" id="PF12306">
    <property type="entry name" value="PixA"/>
    <property type="match status" value="1"/>
</dbReference>
<comment type="caution">
    <text evidence="1">The sequence shown here is derived from an EMBL/GenBank/DDBJ whole genome shotgun (WGS) entry which is preliminary data.</text>
</comment>
<dbReference type="RefSeq" id="WP_078743458.1">
    <property type="nucleotide sequence ID" value="NZ_MSDF01000062.1"/>
</dbReference>
<evidence type="ECO:0008006" key="3">
    <source>
        <dbReference type="Google" id="ProtNLM"/>
    </source>
</evidence>
<name>A0A1T2XUY2_PSEFL</name>
<gene>
    <name evidence="1" type="ORF">BFW87_30640</name>
</gene>
<sequence length="167" mass="18361">MSSETATAHALLIVDAETLLSRYPQPSQDPDKPTRIDKGLAFILDGAHFPAAKTDNHVLQVSLGQPLCLRTRTIALRAEHSIVVYSFTSSDTGVLPAPELTVKSDQPVPAIDTENLTQPILLQAPDHFWLFQPTGQGKEQCELSFMLVNTQCEAVGYFSWGIEVRTE</sequence>
<dbReference type="Proteomes" id="UP000190965">
    <property type="component" value="Unassembled WGS sequence"/>
</dbReference>
<evidence type="ECO:0000313" key="1">
    <source>
        <dbReference type="EMBL" id="OPA83642.1"/>
    </source>
</evidence>
<dbReference type="InterPro" id="IPR021087">
    <property type="entry name" value="Uncharacterised_PixA/AidA"/>
</dbReference>
<evidence type="ECO:0000313" key="2">
    <source>
        <dbReference type="Proteomes" id="UP000190965"/>
    </source>
</evidence>
<proteinExistence type="predicted"/>
<accession>A0A1T2XUY2</accession>